<evidence type="ECO:0000256" key="1">
    <source>
        <dbReference type="SAM" id="MobiDB-lite"/>
    </source>
</evidence>
<feature type="region of interest" description="Disordered" evidence="1">
    <location>
        <begin position="80"/>
        <end position="101"/>
    </location>
</feature>
<organism evidence="2">
    <name type="scientific">bioreactor metagenome</name>
    <dbReference type="NCBI Taxonomy" id="1076179"/>
    <lineage>
        <taxon>unclassified sequences</taxon>
        <taxon>metagenomes</taxon>
        <taxon>ecological metagenomes</taxon>
    </lineage>
</organism>
<gene>
    <name evidence="2" type="ORF">SDC9_118869</name>
</gene>
<protein>
    <submittedName>
        <fullName evidence="2">Uncharacterized protein</fullName>
    </submittedName>
</protein>
<sequence>MVEARERTSSISASGATTRFTNPIADASSAVTAFPVKISSLAFANPTSLARRSVPENPGVMPSPTSGCPNVAFSDAMRISHASASSQPPPRAKPFTAAMTG</sequence>
<name>A0A645C3F6_9ZZZZ</name>
<dbReference type="EMBL" id="VSSQ01024403">
    <property type="protein sequence ID" value="MPM71898.1"/>
    <property type="molecule type" value="Genomic_DNA"/>
</dbReference>
<reference evidence="2" key="1">
    <citation type="submission" date="2019-08" db="EMBL/GenBank/DDBJ databases">
        <authorList>
            <person name="Kucharzyk K."/>
            <person name="Murdoch R.W."/>
            <person name="Higgins S."/>
            <person name="Loffler F."/>
        </authorList>
    </citation>
    <scope>NUCLEOTIDE SEQUENCE</scope>
</reference>
<proteinExistence type="predicted"/>
<evidence type="ECO:0000313" key="2">
    <source>
        <dbReference type="EMBL" id="MPM71898.1"/>
    </source>
</evidence>
<feature type="region of interest" description="Disordered" evidence="1">
    <location>
        <begin position="53"/>
        <end position="72"/>
    </location>
</feature>
<comment type="caution">
    <text evidence="2">The sequence shown here is derived from an EMBL/GenBank/DDBJ whole genome shotgun (WGS) entry which is preliminary data.</text>
</comment>
<accession>A0A645C3F6</accession>
<dbReference type="AlphaFoldDB" id="A0A645C3F6"/>